<evidence type="ECO:0000313" key="9">
    <source>
        <dbReference type="Proteomes" id="UP000693970"/>
    </source>
</evidence>
<dbReference type="Proteomes" id="UP000693970">
    <property type="component" value="Unassembled WGS sequence"/>
</dbReference>
<organism evidence="8 9">
    <name type="scientific">Nitzschia inconspicua</name>
    <dbReference type="NCBI Taxonomy" id="303405"/>
    <lineage>
        <taxon>Eukaryota</taxon>
        <taxon>Sar</taxon>
        <taxon>Stramenopiles</taxon>
        <taxon>Ochrophyta</taxon>
        <taxon>Bacillariophyta</taxon>
        <taxon>Bacillariophyceae</taxon>
        <taxon>Bacillariophycidae</taxon>
        <taxon>Bacillariales</taxon>
        <taxon>Bacillariaceae</taxon>
        <taxon>Nitzschia</taxon>
    </lineage>
</organism>
<dbReference type="GO" id="GO:0046872">
    <property type="term" value="F:metal ion binding"/>
    <property type="evidence" value="ECO:0007669"/>
    <property type="project" value="UniProtKB-KW"/>
</dbReference>
<keyword evidence="4 8" id="KW-0378">Hydrolase</keyword>
<comment type="caution">
    <text evidence="8">The sequence shown here is derived from an EMBL/GenBank/DDBJ whole genome shotgun (WGS) entry which is preliminary data.</text>
</comment>
<dbReference type="CDD" id="cd03426">
    <property type="entry name" value="NUDIX_CoAse_Nudt7"/>
    <property type="match status" value="1"/>
</dbReference>
<evidence type="ECO:0000256" key="6">
    <source>
        <dbReference type="ARBA" id="ARBA00023211"/>
    </source>
</evidence>
<reference evidence="8" key="2">
    <citation type="submission" date="2021-04" db="EMBL/GenBank/DDBJ databases">
        <authorList>
            <person name="Podell S."/>
        </authorList>
    </citation>
    <scope>NUCLEOTIDE SEQUENCE</scope>
    <source>
        <strain evidence="8">Hildebrandi</strain>
    </source>
</reference>
<comment type="cofactor">
    <cofactor evidence="2">
        <name>Mg(2+)</name>
        <dbReference type="ChEBI" id="CHEBI:18420"/>
    </cofactor>
</comment>
<evidence type="ECO:0000313" key="8">
    <source>
        <dbReference type="EMBL" id="KAG7352835.1"/>
    </source>
</evidence>
<keyword evidence="3" id="KW-0479">Metal-binding</keyword>
<keyword evidence="6" id="KW-0464">Manganese</keyword>
<dbReference type="AlphaFoldDB" id="A0A9K3KZD6"/>
<evidence type="ECO:0000256" key="1">
    <source>
        <dbReference type="ARBA" id="ARBA00001936"/>
    </source>
</evidence>
<keyword evidence="9" id="KW-1185">Reference proteome</keyword>
<gene>
    <name evidence="8" type="ORF">IV203_008883</name>
</gene>
<feature type="domain" description="Nudix hydrolase" evidence="7">
    <location>
        <begin position="278"/>
        <end position="429"/>
    </location>
</feature>
<evidence type="ECO:0000259" key="7">
    <source>
        <dbReference type="PROSITE" id="PS51462"/>
    </source>
</evidence>
<evidence type="ECO:0000256" key="5">
    <source>
        <dbReference type="ARBA" id="ARBA00022842"/>
    </source>
</evidence>
<dbReference type="PROSITE" id="PS51462">
    <property type="entry name" value="NUDIX"/>
    <property type="match status" value="1"/>
</dbReference>
<keyword evidence="5" id="KW-0460">Magnesium</keyword>
<reference evidence="8" key="1">
    <citation type="journal article" date="2021" name="Sci. Rep.">
        <title>Diploid genomic architecture of Nitzschia inconspicua, an elite biomass production diatom.</title>
        <authorList>
            <person name="Oliver A."/>
            <person name="Podell S."/>
            <person name="Pinowska A."/>
            <person name="Traller J.C."/>
            <person name="Smith S.R."/>
            <person name="McClure R."/>
            <person name="Beliaev A."/>
            <person name="Bohutskyi P."/>
            <person name="Hill E.A."/>
            <person name="Rabines A."/>
            <person name="Zheng H."/>
            <person name="Allen L.Z."/>
            <person name="Kuo A."/>
            <person name="Grigoriev I.V."/>
            <person name="Allen A.E."/>
            <person name="Hazlebeck D."/>
            <person name="Allen E.E."/>
        </authorList>
    </citation>
    <scope>NUCLEOTIDE SEQUENCE</scope>
    <source>
        <strain evidence="8">Hildebrandi</strain>
    </source>
</reference>
<sequence length="463" mass="53112">MVSAALLGTTPLHRSIFRWNWTKGISILQSRGGMLVTRRFTRDIPISFSRFACPIVMFTRQERCFSSENSLSEFNVTDQIDNDDDDNSNETEQKEMRVAIIQAVSSSSLSDPDEYRRMRLDKKTHQRVWFPNSAIEPHYWEEDVIQCSHKDPHVLVSLLDRIEKQEVEGGRMRSKQCGVLHEDPSVDMRLLVENYTVNSLASALRDREEMLQVASQLAAENKFEALQDFLKDCHPNVVLERRRKLRRLDLEKPLDFGSLESIRKGLMRMPRRVTTAHSKRAGVVIPLVHVDGVPSVLLEKRAAHLRAHPDEVCLPGGMVCEMSDRSIVETCLREMKEEIGGFDFEYHHQTTGSQGVSVLGILRCNWGEVHHLVGLAVTPVVCFFYRDLAEVDLKPNPDEVAEVFTIPLHSLLDKQQWVYKDDHAPIFVGGPYVIWGLTGYILERFYKDILLPFHSKSGEDHHR</sequence>
<dbReference type="Pfam" id="PF00293">
    <property type="entry name" value="NUDIX"/>
    <property type="match status" value="1"/>
</dbReference>
<evidence type="ECO:0000256" key="4">
    <source>
        <dbReference type="ARBA" id="ARBA00022801"/>
    </source>
</evidence>
<dbReference type="GO" id="GO:0010945">
    <property type="term" value="F:coenzyme A diphosphatase activity"/>
    <property type="evidence" value="ECO:0007669"/>
    <property type="project" value="InterPro"/>
</dbReference>
<dbReference type="PANTHER" id="PTHR12992">
    <property type="entry name" value="NUDIX HYDROLASE"/>
    <property type="match status" value="1"/>
</dbReference>
<proteinExistence type="predicted"/>
<evidence type="ECO:0000256" key="2">
    <source>
        <dbReference type="ARBA" id="ARBA00001946"/>
    </source>
</evidence>
<accession>A0A9K3KZD6</accession>
<comment type="cofactor">
    <cofactor evidence="1">
        <name>Mn(2+)</name>
        <dbReference type="ChEBI" id="CHEBI:29035"/>
    </cofactor>
</comment>
<name>A0A9K3KZD6_9STRA</name>
<dbReference type="OrthoDB" id="206213at2759"/>
<dbReference type="InterPro" id="IPR045121">
    <property type="entry name" value="CoAse"/>
</dbReference>
<evidence type="ECO:0000256" key="3">
    <source>
        <dbReference type="ARBA" id="ARBA00022723"/>
    </source>
</evidence>
<dbReference type="EMBL" id="JAGRRH010000017">
    <property type="protein sequence ID" value="KAG7352835.1"/>
    <property type="molecule type" value="Genomic_DNA"/>
</dbReference>
<protein>
    <submittedName>
        <fullName evidence="8">NUDIX family hydrolase</fullName>
    </submittedName>
</protein>
<dbReference type="InterPro" id="IPR000086">
    <property type="entry name" value="NUDIX_hydrolase_dom"/>
</dbReference>
<dbReference type="PANTHER" id="PTHR12992:SF11">
    <property type="entry name" value="MITOCHONDRIAL COENZYME A DIPHOSPHATASE NUDT8"/>
    <property type="match status" value="1"/>
</dbReference>